<keyword evidence="9" id="KW-1185">Reference proteome</keyword>
<dbReference type="InterPro" id="IPR045064">
    <property type="entry name" value="Reticulon-like"/>
</dbReference>
<feature type="domain" description="Reticulon" evidence="7">
    <location>
        <begin position="18"/>
        <end position="177"/>
    </location>
</feature>
<dbReference type="STRING" id="906689.A0A2I0W8G8"/>
<feature type="transmembrane region" description="Helical" evidence="6">
    <location>
        <begin position="28"/>
        <end position="44"/>
    </location>
</feature>
<evidence type="ECO:0000313" key="8">
    <source>
        <dbReference type="EMBL" id="PKU71942.1"/>
    </source>
</evidence>
<dbReference type="OrthoDB" id="567788at2759"/>
<proteinExistence type="predicted"/>
<evidence type="ECO:0000256" key="5">
    <source>
        <dbReference type="ARBA" id="ARBA00023136"/>
    </source>
</evidence>
<dbReference type="InterPro" id="IPR003388">
    <property type="entry name" value="Reticulon"/>
</dbReference>
<name>A0A2I0W8G8_9ASPA</name>
<organism evidence="8 9">
    <name type="scientific">Dendrobium catenatum</name>
    <dbReference type="NCBI Taxonomy" id="906689"/>
    <lineage>
        <taxon>Eukaryota</taxon>
        <taxon>Viridiplantae</taxon>
        <taxon>Streptophyta</taxon>
        <taxon>Embryophyta</taxon>
        <taxon>Tracheophyta</taxon>
        <taxon>Spermatophyta</taxon>
        <taxon>Magnoliopsida</taxon>
        <taxon>Liliopsida</taxon>
        <taxon>Asparagales</taxon>
        <taxon>Orchidaceae</taxon>
        <taxon>Epidendroideae</taxon>
        <taxon>Malaxideae</taxon>
        <taxon>Dendrobiinae</taxon>
        <taxon>Dendrobium</taxon>
    </lineage>
</organism>
<keyword evidence="5 6" id="KW-0472">Membrane</keyword>
<feature type="transmembrane region" description="Helical" evidence="6">
    <location>
        <begin position="50"/>
        <end position="70"/>
    </location>
</feature>
<keyword evidence="2 6" id="KW-0812">Transmembrane</keyword>
<evidence type="ECO:0000259" key="7">
    <source>
        <dbReference type="PROSITE" id="PS50845"/>
    </source>
</evidence>
<dbReference type="GO" id="GO:0009617">
    <property type="term" value="P:response to bacterium"/>
    <property type="evidence" value="ECO:0007669"/>
    <property type="project" value="InterPro"/>
</dbReference>
<evidence type="ECO:0000256" key="6">
    <source>
        <dbReference type="RuleBase" id="RU363132"/>
    </source>
</evidence>
<evidence type="ECO:0000313" key="9">
    <source>
        <dbReference type="Proteomes" id="UP000233837"/>
    </source>
</evidence>
<protein>
    <recommendedName>
        <fullName evidence="6">Reticulon-like protein</fullName>
    </recommendedName>
</protein>
<accession>A0A2I0W8G8</accession>
<evidence type="ECO:0000256" key="1">
    <source>
        <dbReference type="ARBA" id="ARBA00004477"/>
    </source>
</evidence>
<evidence type="ECO:0000256" key="4">
    <source>
        <dbReference type="ARBA" id="ARBA00022989"/>
    </source>
</evidence>
<reference evidence="8 9" key="2">
    <citation type="journal article" date="2017" name="Nature">
        <title>The Apostasia genome and the evolution of orchids.</title>
        <authorList>
            <person name="Zhang G.Q."/>
            <person name="Liu K.W."/>
            <person name="Li Z."/>
            <person name="Lohaus R."/>
            <person name="Hsiao Y.Y."/>
            <person name="Niu S.C."/>
            <person name="Wang J.Y."/>
            <person name="Lin Y.C."/>
            <person name="Xu Q."/>
            <person name="Chen L.J."/>
            <person name="Yoshida K."/>
            <person name="Fujiwara S."/>
            <person name="Wang Z.W."/>
            <person name="Zhang Y.Q."/>
            <person name="Mitsuda N."/>
            <person name="Wang M."/>
            <person name="Liu G.H."/>
            <person name="Pecoraro L."/>
            <person name="Huang H.X."/>
            <person name="Xiao X.J."/>
            <person name="Lin M."/>
            <person name="Wu X.Y."/>
            <person name="Wu W.L."/>
            <person name="Chen Y.Y."/>
            <person name="Chang S.B."/>
            <person name="Sakamoto S."/>
            <person name="Ohme-Takagi M."/>
            <person name="Yagi M."/>
            <person name="Zeng S.J."/>
            <person name="Shen C.Y."/>
            <person name="Yeh C.M."/>
            <person name="Luo Y.B."/>
            <person name="Tsai W.C."/>
            <person name="Van de Peer Y."/>
            <person name="Liu Z.J."/>
        </authorList>
    </citation>
    <scope>NUCLEOTIDE SEQUENCE [LARGE SCALE GENOMIC DNA]</scope>
    <source>
        <tissue evidence="8">The whole plant</tissue>
    </source>
</reference>
<dbReference type="PANTHER" id="PTHR10994">
    <property type="entry name" value="RETICULON"/>
    <property type="match status" value="1"/>
</dbReference>
<dbReference type="Proteomes" id="UP000233837">
    <property type="component" value="Unassembled WGS sequence"/>
</dbReference>
<keyword evidence="3 6" id="KW-0256">Endoplasmic reticulum</keyword>
<feature type="transmembrane region" description="Helical" evidence="6">
    <location>
        <begin position="145"/>
        <end position="163"/>
    </location>
</feature>
<sequence length="204" mass="23221">MGSWKRRSVHEMLGGGLLADVIMWRRRSITIGILLGTFAAWVIFELSRYTLVSLVSRVLLLLLTILFVWAKAAGVLNRPPPPLPELHITEEATNQAADFVRTKINIILSASRDIALGRDSNLFYKVAACLWLISIVSSWTDFLTLAYTSLAVVLTIPVLYEKYEDVIDKFLLLAYVKLKLLCEKLDEDCLRKVKKWILENRKLS</sequence>
<dbReference type="EMBL" id="KZ502849">
    <property type="protein sequence ID" value="PKU71942.1"/>
    <property type="molecule type" value="Genomic_DNA"/>
</dbReference>
<gene>
    <name evidence="8" type="primary">RTNLB1</name>
    <name evidence="8" type="ORF">MA16_Dca013823</name>
</gene>
<evidence type="ECO:0000256" key="3">
    <source>
        <dbReference type="ARBA" id="ARBA00022824"/>
    </source>
</evidence>
<comment type="subcellular location">
    <subcellularLocation>
        <location evidence="1 6">Endoplasmic reticulum membrane</location>
        <topology evidence="1 6">Multi-pass membrane protein</topology>
    </subcellularLocation>
</comment>
<evidence type="ECO:0000256" key="2">
    <source>
        <dbReference type="ARBA" id="ARBA00022692"/>
    </source>
</evidence>
<reference evidence="8 9" key="1">
    <citation type="journal article" date="2016" name="Sci. Rep.">
        <title>The Dendrobium catenatum Lindl. genome sequence provides insights into polysaccharide synthase, floral development and adaptive evolution.</title>
        <authorList>
            <person name="Zhang G.Q."/>
            <person name="Xu Q."/>
            <person name="Bian C."/>
            <person name="Tsai W.C."/>
            <person name="Yeh C.M."/>
            <person name="Liu K.W."/>
            <person name="Yoshida K."/>
            <person name="Zhang L.S."/>
            <person name="Chang S.B."/>
            <person name="Chen F."/>
            <person name="Shi Y."/>
            <person name="Su Y.Y."/>
            <person name="Zhang Y.Q."/>
            <person name="Chen L.J."/>
            <person name="Yin Y."/>
            <person name="Lin M."/>
            <person name="Huang H."/>
            <person name="Deng H."/>
            <person name="Wang Z.W."/>
            <person name="Zhu S.L."/>
            <person name="Zhao X."/>
            <person name="Deng C."/>
            <person name="Niu S.C."/>
            <person name="Huang J."/>
            <person name="Wang M."/>
            <person name="Liu G.H."/>
            <person name="Yang H.J."/>
            <person name="Xiao X.J."/>
            <person name="Hsiao Y.Y."/>
            <person name="Wu W.L."/>
            <person name="Chen Y.Y."/>
            <person name="Mitsuda N."/>
            <person name="Ohme-Takagi M."/>
            <person name="Luo Y.B."/>
            <person name="Van de Peer Y."/>
            <person name="Liu Z.J."/>
        </authorList>
    </citation>
    <scope>NUCLEOTIDE SEQUENCE [LARGE SCALE GENOMIC DNA]</scope>
    <source>
        <tissue evidence="8">The whole plant</tissue>
    </source>
</reference>
<dbReference type="Pfam" id="PF02453">
    <property type="entry name" value="Reticulon"/>
    <property type="match status" value="1"/>
</dbReference>
<dbReference type="GO" id="GO:0005789">
    <property type="term" value="C:endoplasmic reticulum membrane"/>
    <property type="evidence" value="ECO:0007669"/>
    <property type="project" value="UniProtKB-SubCell"/>
</dbReference>
<dbReference type="AlphaFoldDB" id="A0A2I0W8G8"/>
<keyword evidence="4 6" id="KW-1133">Transmembrane helix</keyword>
<feature type="transmembrane region" description="Helical" evidence="6">
    <location>
        <begin position="122"/>
        <end position="139"/>
    </location>
</feature>
<dbReference type="PROSITE" id="PS50845">
    <property type="entry name" value="RETICULON"/>
    <property type="match status" value="1"/>
</dbReference>
<dbReference type="PANTHER" id="PTHR10994:SF65">
    <property type="entry name" value="RETICULON-LIKE PROTEIN B12"/>
    <property type="match status" value="1"/>
</dbReference>